<protein>
    <submittedName>
        <fullName evidence="1">Uncharacterized protein</fullName>
    </submittedName>
</protein>
<accession>A0ABP0UB76</accession>
<reference evidence="1" key="1">
    <citation type="submission" date="2024-02" db="EMBL/GenBank/DDBJ databases">
        <authorList>
            <consortium name="ELIXIR-Norway"/>
            <consortium name="Elixir Norway"/>
        </authorList>
    </citation>
    <scope>NUCLEOTIDE SEQUENCE</scope>
</reference>
<name>A0ABP0UB76_9BRYO</name>
<gene>
    <name evidence="1" type="ORF">CSSPTR1EN2_LOCUS13689</name>
</gene>
<sequence>MRTYKALKIALVSIGNDAIDAKHVAQAVGLLGQINTFEFILMMHLMIEVLEQTHDLSQLLQHRSQDLGNVAAKVASTVSRLRAMRTKDENFMKIYDQAEKFARDNVVAVLDRSETMFQHTQDIRTWLPGTRHIDRSTTVVDWHPSTSSTSSSTKS</sequence>
<proteinExistence type="predicted"/>
<evidence type="ECO:0000313" key="1">
    <source>
        <dbReference type="EMBL" id="CAK9216875.1"/>
    </source>
</evidence>
<evidence type="ECO:0000313" key="2">
    <source>
        <dbReference type="Proteomes" id="UP001497512"/>
    </source>
</evidence>
<dbReference type="Proteomes" id="UP001497512">
    <property type="component" value="Chromosome 2"/>
</dbReference>
<dbReference type="EMBL" id="OZ019894">
    <property type="protein sequence ID" value="CAK9216875.1"/>
    <property type="molecule type" value="Genomic_DNA"/>
</dbReference>
<keyword evidence="2" id="KW-1185">Reference proteome</keyword>
<organism evidence="1 2">
    <name type="scientific">Sphagnum troendelagicum</name>
    <dbReference type="NCBI Taxonomy" id="128251"/>
    <lineage>
        <taxon>Eukaryota</taxon>
        <taxon>Viridiplantae</taxon>
        <taxon>Streptophyta</taxon>
        <taxon>Embryophyta</taxon>
        <taxon>Bryophyta</taxon>
        <taxon>Sphagnophytina</taxon>
        <taxon>Sphagnopsida</taxon>
        <taxon>Sphagnales</taxon>
        <taxon>Sphagnaceae</taxon>
        <taxon>Sphagnum</taxon>
    </lineage>
</organism>